<dbReference type="GO" id="GO:0005975">
    <property type="term" value="P:carbohydrate metabolic process"/>
    <property type="evidence" value="ECO:0007669"/>
    <property type="project" value="InterPro"/>
</dbReference>
<feature type="transmembrane region" description="Helical" evidence="1">
    <location>
        <begin position="40"/>
        <end position="63"/>
    </location>
</feature>
<proteinExistence type="predicted"/>
<gene>
    <name evidence="2" type="ORF">HELGO_WM26213</name>
</gene>
<dbReference type="InterPro" id="IPR011330">
    <property type="entry name" value="Glyco_hydro/deAcase_b/a-brl"/>
</dbReference>
<dbReference type="Gene3D" id="3.20.20.370">
    <property type="entry name" value="Glycoside hydrolase/deacetylase"/>
    <property type="match status" value="1"/>
</dbReference>
<name>A0A6S6UIK3_9GAMM</name>
<dbReference type="SUPFAM" id="SSF88713">
    <property type="entry name" value="Glycoside hydrolase/deacetylase"/>
    <property type="match status" value="1"/>
</dbReference>
<evidence type="ECO:0000256" key="1">
    <source>
        <dbReference type="SAM" id="Phobius"/>
    </source>
</evidence>
<protein>
    <submittedName>
        <fullName evidence="2">Uncharacterized protein</fullName>
    </submittedName>
</protein>
<dbReference type="AlphaFoldDB" id="A0A6S6UIK3"/>
<keyword evidence="1" id="KW-1133">Transmembrane helix</keyword>
<keyword evidence="1" id="KW-0812">Transmembrane</keyword>
<organism evidence="2">
    <name type="scientific">uncultured Thiotrichaceae bacterium</name>
    <dbReference type="NCBI Taxonomy" id="298394"/>
    <lineage>
        <taxon>Bacteria</taxon>
        <taxon>Pseudomonadati</taxon>
        <taxon>Pseudomonadota</taxon>
        <taxon>Gammaproteobacteria</taxon>
        <taxon>Thiotrichales</taxon>
        <taxon>Thiotrichaceae</taxon>
        <taxon>environmental samples</taxon>
    </lineage>
</organism>
<sequence>MNTDIKIYRVNKLRCNTPIIYIPTITSLLKWLRIMNNRQFLIKILLAVVCLSFIPQLQAAIIIDGNASDWTEADRLEVSSNSPVAGYALYGRYENNNYNFLLKSDTTTISANTTIWLNTDQNGATGHQIWGFVGGAEYNINFDANGIPALYSGYAGQTHVGNITYSWQNSGGTSIVELQVAESLIGTPANEIRLLMDINNTQFLPTYYSNTNQYSILRQSTPPGGNITIDGDASDWAQADRLDLPPNTPVAGYELYGRYENNNYNLLLKSNNGTIGANTTVWINTDENATTGHQIWGFVGGVEYNINFDANGIPALYSGSAGQTSVGAITHAAQQNGNTSIVEMQIPQNLMNTPANEIRLLLDINNTQFLPTFYSNSSHYTVQRQSLPPVTNSDNKRIGIVYSQTTANHFWGAKAYAQLFMSTQTQAMMAGVPFDLLQETDLLDLETITRYDTLVFPYFSHVPDEHLDTIASNLSTAVFDHGIGLVAAGNLLTNKADGTSQDGDAYSRMKNLMGLTRLDGAGPADVIVRPGNVTHPALAGEYQYAENILEYSGTYTDYFVPTGNYASSVLATQDIDGIGVQNAMLATQTGGRNIHFGSILQMTDSNLLWSAIRWSVYGDEIPVSLRMSRNKALFVSRNDMDQSMFFDDVQLVEFPLLNLLAQWKNDYNFVGSYYINVGNNQAAGEYTQWPVSAPLYQQYIALGNEIGTHSYTHPHDTNILTPAQIAYEFADSRSVIENQMGLSNIGAAVPGAPENLQTSHEIIQHVNYLTGGYSGTGAGFPNAMGFLTPEDQKVYLSPNMTFDFTNIGFLGLSAAEAEAKWQDEFATLTNHANQAIVHWPWHDYGAINPYNEGYTVSMFASLIQTAANYGVEFVTGDDLQKRIKTYVAASLEVDQTTANQLTVNVSASEAGQFAVQIPSSSTSKISSVNNWYAYNDSQIFTTQNGGSYDITLGATATQVTRITEMPQRSQLLTLTGNGEDLTASVYGEGKILVKTRCSNTPSVSGSNNATASFSASQQLLTITLNQLRQHTLNVQMNCP</sequence>
<accession>A0A6S6UIK3</accession>
<reference evidence="2" key="1">
    <citation type="submission" date="2020-01" db="EMBL/GenBank/DDBJ databases">
        <authorList>
            <person name="Meier V. D."/>
            <person name="Meier V D."/>
        </authorList>
    </citation>
    <scope>NUCLEOTIDE SEQUENCE</scope>
    <source>
        <strain evidence="2">HLG_WM_MAG_09</strain>
    </source>
</reference>
<evidence type="ECO:0000313" key="2">
    <source>
        <dbReference type="EMBL" id="CAA6830631.1"/>
    </source>
</evidence>
<dbReference type="EMBL" id="CACVAT010000607">
    <property type="protein sequence ID" value="CAA6830631.1"/>
    <property type="molecule type" value="Genomic_DNA"/>
</dbReference>
<keyword evidence="1" id="KW-0472">Membrane</keyword>